<accession>A0A1H0EDL9</accession>
<name>A0A1H0EDL9_9ACTN</name>
<dbReference type="PANTHER" id="PTHR33498">
    <property type="entry name" value="TRANSPOSASE FOR INSERTION SEQUENCE ELEMENT IS1557"/>
    <property type="match status" value="1"/>
</dbReference>
<dbReference type="AlphaFoldDB" id="A0A1H0EDL9"/>
<dbReference type="PANTHER" id="PTHR33498:SF1">
    <property type="entry name" value="TRANSPOSASE FOR INSERTION SEQUENCE ELEMENT IS1557"/>
    <property type="match status" value="1"/>
</dbReference>
<evidence type="ECO:0000313" key="2">
    <source>
        <dbReference type="Proteomes" id="UP000199063"/>
    </source>
</evidence>
<sequence>MPPLRGFARNLHKDFDAVTAGLTLPYSSGMVGGHVNQVKFLKRQGYGRADFDLLRRRVLLTP</sequence>
<proteinExistence type="predicted"/>
<keyword evidence="2" id="KW-1185">Reference proteome</keyword>
<reference evidence="2" key="1">
    <citation type="submission" date="2016-10" db="EMBL/GenBank/DDBJ databases">
        <authorList>
            <person name="Varghese N."/>
            <person name="Submissions S."/>
        </authorList>
    </citation>
    <scope>NUCLEOTIDE SEQUENCE [LARGE SCALE GENOMIC DNA]</scope>
    <source>
        <strain evidence="2">CGMCC 4.7042</strain>
    </source>
</reference>
<dbReference type="Proteomes" id="UP000199063">
    <property type="component" value="Unassembled WGS sequence"/>
</dbReference>
<dbReference type="EMBL" id="FNHI01000043">
    <property type="protein sequence ID" value="SDN80410.1"/>
    <property type="molecule type" value="Genomic_DNA"/>
</dbReference>
<dbReference type="STRING" id="1196353.SAMN05444921_1438"/>
<gene>
    <name evidence="1" type="ORF">SAMN05444921_1438</name>
</gene>
<evidence type="ECO:0000313" key="1">
    <source>
        <dbReference type="EMBL" id="SDN80410.1"/>
    </source>
</evidence>
<dbReference type="InterPro" id="IPR047951">
    <property type="entry name" value="Transpos_ISL3"/>
</dbReference>
<protein>
    <recommendedName>
        <fullName evidence="3">Transposase</fullName>
    </recommendedName>
</protein>
<organism evidence="1 2">
    <name type="scientific">Streptomyces wuyuanensis</name>
    <dbReference type="NCBI Taxonomy" id="1196353"/>
    <lineage>
        <taxon>Bacteria</taxon>
        <taxon>Bacillati</taxon>
        <taxon>Actinomycetota</taxon>
        <taxon>Actinomycetes</taxon>
        <taxon>Kitasatosporales</taxon>
        <taxon>Streptomycetaceae</taxon>
        <taxon>Streptomyces</taxon>
    </lineage>
</organism>
<evidence type="ECO:0008006" key="3">
    <source>
        <dbReference type="Google" id="ProtNLM"/>
    </source>
</evidence>